<organism evidence="9 10">
    <name type="scientific">Smittium simulii</name>
    <dbReference type="NCBI Taxonomy" id="133385"/>
    <lineage>
        <taxon>Eukaryota</taxon>
        <taxon>Fungi</taxon>
        <taxon>Fungi incertae sedis</taxon>
        <taxon>Zoopagomycota</taxon>
        <taxon>Kickxellomycotina</taxon>
        <taxon>Harpellomycetes</taxon>
        <taxon>Harpellales</taxon>
        <taxon>Legeriomycetaceae</taxon>
        <taxon>Smittium</taxon>
    </lineage>
</organism>
<evidence type="ECO:0000256" key="7">
    <source>
        <dbReference type="PIRNR" id="PIRNR000477"/>
    </source>
</evidence>
<comment type="catalytic activity">
    <reaction evidence="1">
        <text>a purine D-ribonucleoside + phosphate = a purine nucleobase + alpha-D-ribose 1-phosphate</text>
        <dbReference type="Rhea" id="RHEA:19805"/>
        <dbReference type="ChEBI" id="CHEBI:26386"/>
        <dbReference type="ChEBI" id="CHEBI:43474"/>
        <dbReference type="ChEBI" id="CHEBI:57720"/>
        <dbReference type="ChEBI" id="CHEBI:142355"/>
        <dbReference type="EC" id="2.4.2.1"/>
    </reaction>
</comment>
<comment type="pathway">
    <text evidence="2 7">Purine metabolism; purine nucleoside salvage.</text>
</comment>
<dbReference type="Pfam" id="PF01048">
    <property type="entry name" value="PNP_UDP_1"/>
    <property type="match status" value="1"/>
</dbReference>
<keyword evidence="5 7" id="KW-0808">Transferase</keyword>
<name>A0A2T9YUF2_9FUNG</name>
<dbReference type="UniPathway" id="UPA00606"/>
<evidence type="ECO:0000256" key="6">
    <source>
        <dbReference type="ARBA" id="ARBA00058131"/>
    </source>
</evidence>
<dbReference type="CDD" id="cd09009">
    <property type="entry name" value="PNP-EcPNPII_like"/>
    <property type="match status" value="1"/>
</dbReference>
<dbReference type="SUPFAM" id="SSF53167">
    <property type="entry name" value="Purine and uridine phosphorylases"/>
    <property type="match status" value="1"/>
</dbReference>
<sequence length="306" mass="33720">MDSIETYNQAAEYIKSQISAEEIPKIAIICGTGLGGLVDTIEGEKTIIKYEQIPGFSTSTVMGHAGQLVFGKLSGKSVVLMQGRFHFYEGHSPQHCVFPVRVFKVLGVDTLIATNAAGGLNRGYNVGDIMLLNDHLSLPNLVGVNPLVGRNLDEFGVRFPAVNDVYSLELRKIAVRAWLNNPYLVEERKLVLREGVYAWIVGPCFETDAECRMLLNMECDVVGMSTVPETIVAKQCGMRVLAFSLVTDVVKFNYPTKALDVVRAEMEGKSIEENQVSETTHEEVLANAAKRALDLQVLVKDIVRDI</sequence>
<evidence type="ECO:0000313" key="9">
    <source>
        <dbReference type="EMBL" id="PVU95980.1"/>
    </source>
</evidence>
<reference evidence="9 10" key="1">
    <citation type="journal article" date="2018" name="MBio">
        <title>Comparative Genomics Reveals the Core Gene Toolbox for the Fungus-Insect Symbiosis.</title>
        <authorList>
            <person name="Wang Y."/>
            <person name="Stata M."/>
            <person name="Wang W."/>
            <person name="Stajich J.E."/>
            <person name="White M.M."/>
            <person name="Moncalvo J.M."/>
        </authorList>
    </citation>
    <scope>NUCLEOTIDE SEQUENCE [LARGE SCALE GENOMIC DNA]</scope>
    <source>
        <strain evidence="9 10">SWE-8-4</strain>
    </source>
</reference>
<dbReference type="STRING" id="133385.A0A2T9YUF2"/>
<dbReference type="InterPro" id="IPR011268">
    <property type="entry name" value="Purine_phosphorylase"/>
</dbReference>
<dbReference type="GO" id="GO:0004731">
    <property type="term" value="F:purine-nucleoside phosphorylase activity"/>
    <property type="evidence" value="ECO:0007669"/>
    <property type="project" value="UniProtKB-EC"/>
</dbReference>
<dbReference type="NCBIfam" id="TIGR01697">
    <property type="entry name" value="PNPH-PUNA-XAPA"/>
    <property type="match status" value="1"/>
</dbReference>
<dbReference type="Proteomes" id="UP000245383">
    <property type="component" value="Unassembled WGS sequence"/>
</dbReference>
<comment type="function">
    <text evidence="6">The purine nucleoside phosphorylases catalyze the phosphorolytic breakdown of the N-glycosidic bond in the beta-(deoxy)ribonucleoside molecules, with the formation of the corresponding free purine bases and pentose-1-phosphate. Cleaves guanosine and inosine.</text>
</comment>
<dbReference type="PANTHER" id="PTHR11904">
    <property type="entry name" value="METHYLTHIOADENOSINE/PURINE NUCLEOSIDE PHOSPHORYLASE"/>
    <property type="match status" value="1"/>
</dbReference>
<keyword evidence="10" id="KW-1185">Reference proteome</keyword>
<gene>
    <name evidence="9" type="ORF">BB561_001470</name>
</gene>
<feature type="domain" description="Nucleoside phosphorylase" evidence="8">
    <location>
        <begin position="25"/>
        <end position="300"/>
    </location>
</feature>
<dbReference type="AlphaFoldDB" id="A0A2T9YUF2"/>
<dbReference type="EMBL" id="MBFR01000043">
    <property type="protein sequence ID" value="PVU95980.1"/>
    <property type="molecule type" value="Genomic_DNA"/>
</dbReference>
<accession>A0A2T9YUF2</accession>
<dbReference type="EC" id="2.4.2.1" evidence="7"/>
<dbReference type="FunFam" id="3.40.50.1580:FF:000004">
    <property type="entry name" value="Purine nucleoside phosphorylase"/>
    <property type="match status" value="1"/>
</dbReference>
<dbReference type="GO" id="GO:0005737">
    <property type="term" value="C:cytoplasm"/>
    <property type="evidence" value="ECO:0007669"/>
    <property type="project" value="TreeGrafter"/>
</dbReference>
<evidence type="ECO:0000313" key="10">
    <source>
        <dbReference type="Proteomes" id="UP000245383"/>
    </source>
</evidence>
<evidence type="ECO:0000256" key="5">
    <source>
        <dbReference type="ARBA" id="ARBA00022679"/>
    </source>
</evidence>
<comment type="similarity">
    <text evidence="3 7">Belongs to the PNP/MTAP phosphorylase family.</text>
</comment>
<proteinExistence type="inferred from homology"/>
<dbReference type="OrthoDB" id="10261782at2759"/>
<evidence type="ECO:0000256" key="4">
    <source>
        <dbReference type="ARBA" id="ARBA00022676"/>
    </source>
</evidence>
<evidence type="ECO:0000256" key="1">
    <source>
        <dbReference type="ARBA" id="ARBA00000755"/>
    </source>
</evidence>
<dbReference type="InterPro" id="IPR000845">
    <property type="entry name" value="Nucleoside_phosphorylase_d"/>
</dbReference>
<evidence type="ECO:0000256" key="3">
    <source>
        <dbReference type="ARBA" id="ARBA00006751"/>
    </source>
</evidence>
<dbReference type="InterPro" id="IPR035994">
    <property type="entry name" value="Nucleoside_phosphorylase_sf"/>
</dbReference>
<dbReference type="GO" id="GO:0009116">
    <property type="term" value="P:nucleoside metabolic process"/>
    <property type="evidence" value="ECO:0007669"/>
    <property type="project" value="InterPro"/>
</dbReference>
<comment type="caution">
    <text evidence="9">The sequence shown here is derived from an EMBL/GenBank/DDBJ whole genome shotgun (WGS) entry which is preliminary data.</text>
</comment>
<dbReference type="NCBIfam" id="NF006054">
    <property type="entry name" value="PRK08202.1"/>
    <property type="match status" value="1"/>
</dbReference>
<dbReference type="PANTHER" id="PTHR11904:SF9">
    <property type="entry name" value="PURINE NUCLEOSIDE PHOSPHORYLASE-RELATED"/>
    <property type="match status" value="1"/>
</dbReference>
<protein>
    <recommendedName>
        <fullName evidence="7">Purine nucleoside phosphorylase</fullName>
        <ecNumber evidence="7">2.4.2.1</ecNumber>
    </recommendedName>
    <alternativeName>
        <fullName evidence="7">Inosine-guanosine phosphorylase</fullName>
    </alternativeName>
</protein>
<dbReference type="Gene3D" id="3.40.50.1580">
    <property type="entry name" value="Nucleoside phosphorylase domain"/>
    <property type="match status" value="1"/>
</dbReference>
<keyword evidence="4 7" id="KW-0328">Glycosyltransferase</keyword>
<evidence type="ECO:0000259" key="8">
    <source>
        <dbReference type="Pfam" id="PF01048"/>
    </source>
</evidence>
<evidence type="ECO:0000256" key="2">
    <source>
        <dbReference type="ARBA" id="ARBA00005058"/>
    </source>
</evidence>
<dbReference type="PIRSF" id="PIRSF000477">
    <property type="entry name" value="PurNPase"/>
    <property type="match status" value="1"/>
</dbReference>